<dbReference type="RefSeq" id="YP_009481046.1">
    <property type="nucleotide sequence ID" value="NC_037665.1"/>
</dbReference>
<dbReference type="EMBL" id="MG011691">
    <property type="protein sequence ID" value="AVK77050.1"/>
    <property type="molecule type" value="Genomic_DNA"/>
</dbReference>
<dbReference type="KEGG" id="vg:36841505"/>
<proteinExistence type="predicted"/>
<reference evidence="2" key="1">
    <citation type="journal article" date="2018" name="Nat. Commun.">
        <title>Diversity and evolution of the emerging Pandoraviridae family.</title>
        <authorList>
            <person name="Legendre M."/>
            <person name="Fabre E."/>
            <person name="Poirot O."/>
            <person name="Jeudy S."/>
            <person name="Lartigue A."/>
            <person name="Alempic J.M."/>
            <person name="Beucher L."/>
            <person name="Philippe N."/>
            <person name="Bertaux L."/>
            <person name="Christo-Foroux E."/>
            <person name="Labadie K."/>
            <person name="Coute Y."/>
            <person name="Abergel C."/>
            <person name="Claverie J.M."/>
        </authorList>
    </citation>
    <scope>NUCLEOTIDE SEQUENCE [LARGE SCALE GENOMIC DNA]</scope>
    <source>
        <strain evidence="2">Macleodensis</strain>
    </source>
</reference>
<feature type="region of interest" description="Disordered" evidence="1">
    <location>
        <begin position="1"/>
        <end position="21"/>
    </location>
</feature>
<evidence type="ECO:0000256" key="1">
    <source>
        <dbReference type="SAM" id="MobiDB-lite"/>
    </source>
</evidence>
<keyword evidence="2" id="KW-0808">Transferase</keyword>
<organism evidence="2">
    <name type="scientific">Pandoravirus macleodensis</name>
    <dbReference type="NCBI Taxonomy" id="2107707"/>
    <lineage>
        <taxon>Viruses</taxon>
        <taxon>Pandoravirus</taxon>
    </lineage>
</organism>
<dbReference type="GeneID" id="36841505"/>
<gene>
    <name evidence="2" type="ORF">pmac_cds_362</name>
</gene>
<name>A0A2U7UFH0_9VIRU</name>
<sequence>MWAGAAATGSPLPGAPAPIRNEPLNPDVAEHLVVQVLIKDVGPHISDAVATLCGPSGINKAPTLAERVTDILRHDDDVVKAARAMCECSSAATVACFRTRTMDAWMQRHADFARCSRVLLAECASKGVTVMSLLDVAVVIRRCRRMRRCALYALRAIEAASLGEPPIRFGSTDLDALEAWASAYRAASPKIHSFALDLGVATPPTDRLLPVVLNAMNLPRMTRDQMVAIMKNTQPAADGTFASVATLYQAPSTTTAPSKAQATQAINGMLTFIMLQAMAQSDSASDASYPSIDGEIDIFAAYPGTRAGICRHWRNAAASTTADIGIYLVVA</sequence>
<dbReference type="GO" id="GO:0016740">
    <property type="term" value="F:transferase activity"/>
    <property type="evidence" value="ECO:0007669"/>
    <property type="project" value="UniProtKB-KW"/>
</dbReference>
<evidence type="ECO:0000313" key="2">
    <source>
        <dbReference type="EMBL" id="AVK77050.1"/>
    </source>
</evidence>
<protein>
    <submittedName>
        <fullName evidence="2">Cobalamin adenosyltransferase incomplete domain containing protein</fullName>
    </submittedName>
</protein>
<accession>A0A2U7UFH0</accession>
<dbReference type="Proteomes" id="UP000249758">
    <property type="component" value="Segment"/>
</dbReference>